<dbReference type="VEuPathDB" id="FungiDB:KRP22_10572"/>
<dbReference type="EMBL" id="DS566088">
    <property type="status" value="NOT_ANNOTATED_CDS"/>
    <property type="molecule type" value="Genomic_DNA"/>
</dbReference>
<name>H3H0A5_PHYRM</name>
<dbReference type="InParanoid" id="H3H0A5"/>
<proteinExistence type="predicted"/>
<keyword evidence="3" id="KW-1185">Reference proteome</keyword>
<keyword evidence="1" id="KW-1133">Transmembrane helix</keyword>
<keyword evidence="1" id="KW-0812">Transmembrane</keyword>
<accession>H3H0A5</accession>
<evidence type="ECO:0000313" key="3">
    <source>
        <dbReference type="Proteomes" id="UP000005238"/>
    </source>
</evidence>
<dbReference type="HOGENOM" id="CLU_686014_0_0_1"/>
<dbReference type="EnsemblProtists" id="Phyra83575">
    <property type="protein sequence ID" value="Phyra83575"/>
    <property type="gene ID" value="Phyra83575"/>
</dbReference>
<feature type="transmembrane region" description="Helical" evidence="1">
    <location>
        <begin position="12"/>
        <end position="34"/>
    </location>
</feature>
<evidence type="ECO:0000313" key="2">
    <source>
        <dbReference type="EnsemblProtists" id="Phyra83575"/>
    </source>
</evidence>
<sequence length="412" mass="45984">MRNLRPLRRASLRSVLLLLVLCFVAVPLIVYHFFTFDFQRVASLERRVRSAFPSTASLPPCLGVSSQEFLASDALQKLQTLCGAQNTRNRSSISSNLRLVHFVNVAVDAVPPLPGEQAVDREQFTYLQFAALQAARRALRPDMMMLHYLETPRGVWFTQCQRHLGLHQVLPPVSFDAIQPPLSRQERRRIIEMLVLLRALKKHGGVAFSDFNTVLMRATRVDMDTDLVVAAQSHRSKTFGLALHMMQAPPGHPFVEFLEHKIVEMVEANDPKLHRLPLDEVVGQIVLQKYQEERGDQVGGGGNGTLGGRSSIMDGVTIGLSKLLEFDALHELLTAKMGPALTGKFRGVAGFHVDRYDFAEQSADTEDLREIARMQTELTLADEWQNLDTLLGAVVRLAVSANTSAELEPLFT</sequence>
<dbReference type="AlphaFoldDB" id="H3H0A5"/>
<organism evidence="2 3">
    <name type="scientific">Phytophthora ramorum</name>
    <name type="common">Sudden oak death agent</name>
    <dbReference type="NCBI Taxonomy" id="164328"/>
    <lineage>
        <taxon>Eukaryota</taxon>
        <taxon>Sar</taxon>
        <taxon>Stramenopiles</taxon>
        <taxon>Oomycota</taxon>
        <taxon>Peronosporomycetes</taxon>
        <taxon>Peronosporales</taxon>
        <taxon>Peronosporaceae</taxon>
        <taxon>Phytophthora</taxon>
    </lineage>
</organism>
<protein>
    <submittedName>
        <fullName evidence="2">Uncharacterized protein</fullName>
    </submittedName>
</protein>
<dbReference type="eggNOG" id="ENOG502SKBI">
    <property type="taxonomic scope" value="Eukaryota"/>
</dbReference>
<reference evidence="2" key="2">
    <citation type="submission" date="2015-06" db="UniProtKB">
        <authorList>
            <consortium name="EnsemblProtists"/>
        </authorList>
    </citation>
    <scope>IDENTIFICATION</scope>
    <source>
        <strain evidence="2">Pr102</strain>
    </source>
</reference>
<dbReference type="OMA" id="GVWYTQC"/>
<reference evidence="3" key="1">
    <citation type="journal article" date="2006" name="Science">
        <title>Phytophthora genome sequences uncover evolutionary origins and mechanisms of pathogenesis.</title>
        <authorList>
            <person name="Tyler B.M."/>
            <person name="Tripathy S."/>
            <person name="Zhang X."/>
            <person name="Dehal P."/>
            <person name="Jiang R.H."/>
            <person name="Aerts A."/>
            <person name="Arredondo F.D."/>
            <person name="Baxter L."/>
            <person name="Bensasson D."/>
            <person name="Beynon J.L."/>
            <person name="Chapman J."/>
            <person name="Damasceno C.M."/>
            <person name="Dorrance A.E."/>
            <person name="Dou D."/>
            <person name="Dickerman A.W."/>
            <person name="Dubchak I.L."/>
            <person name="Garbelotto M."/>
            <person name="Gijzen M."/>
            <person name="Gordon S.G."/>
            <person name="Govers F."/>
            <person name="Grunwald N.J."/>
            <person name="Huang W."/>
            <person name="Ivors K.L."/>
            <person name="Jones R.W."/>
            <person name="Kamoun S."/>
            <person name="Krampis K."/>
            <person name="Lamour K.H."/>
            <person name="Lee M.K."/>
            <person name="McDonald W.H."/>
            <person name="Medina M."/>
            <person name="Meijer H.J."/>
            <person name="Nordberg E.K."/>
            <person name="Maclean D.J."/>
            <person name="Ospina-Giraldo M.D."/>
            <person name="Morris P.F."/>
            <person name="Phuntumart V."/>
            <person name="Putnam N.H."/>
            <person name="Rash S."/>
            <person name="Rose J.K."/>
            <person name="Sakihama Y."/>
            <person name="Salamov A.A."/>
            <person name="Savidor A."/>
            <person name="Scheuring C.F."/>
            <person name="Smith B.M."/>
            <person name="Sobral B.W."/>
            <person name="Terry A."/>
            <person name="Torto-Alalibo T.A."/>
            <person name="Win J."/>
            <person name="Xu Z."/>
            <person name="Zhang H."/>
            <person name="Grigoriev I.V."/>
            <person name="Rokhsar D.S."/>
            <person name="Boore J.L."/>
        </authorList>
    </citation>
    <scope>NUCLEOTIDE SEQUENCE [LARGE SCALE GENOMIC DNA]</scope>
    <source>
        <strain evidence="3">Pr102</strain>
    </source>
</reference>
<dbReference type="VEuPathDB" id="FungiDB:KRP23_32"/>
<evidence type="ECO:0000256" key="1">
    <source>
        <dbReference type="SAM" id="Phobius"/>
    </source>
</evidence>
<dbReference type="Proteomes" id="UP000005238">
    <property type="component" value="Unassembled WGS sequence"/>
</dbReference>
<keyword evidence="1" id="KW-0472">Membrane</keyword>